<gene>
    <name evidence="2" type="ORF">OJ996_11905</name>
</gene>
<dbReference type="RefSeq" id="WP_264513809.1">
    <property type="nucleotide sequence ID" value="NZ_JAPDDR010000005.1"/>
</dbReference>
<keyword evidence="3" id="KW-1185">Reference proteome</keyword>
<evidence type="ECO:0008006" key="4">
    <source>
        <dbReference type="Google" id="ProtNLM"/>
    </source>
</evidence>
<protein>
    <recommendedName>
        <fullName evidence="4">YD repeat-containing protein</fullName>
    </recommendedName>
</protein>
<sequence>MKLLRIPYCAISSVALLAGNAYASPGTESLVTVRLTEQFSVAGTVVRDEFGRPVFPTTPAFENEWTRYDFQGNPIQTNYEYQSRITTYRMSNREFMGFLVSSGVIPSIAGWSLKAIYNEESAEPTYYVTKPGSAPIYVGDYFAMDTYGSAEGVNATSTTRYNSSGQVISYVARDVSTTKTDALLTFSTQSGEGTEGSTMNLAGMWQSSLSLRPVRVGPSLEYRYLNGAGSIYSISGTIDDAIDDGSGGLDLYQSIVEGSWLFSSGFPINDLSVNFPEAEPINP</sequence>
<proteinExistence type="predicted"/>
<evidence type="ECO:0000313" key="3">
    <source>
        <dbReference type="Proteomes" id="UP001165653"/>
    </source>
</evidence>
<evidence type="ECO:0000256" key="1">
    <source>
        <dbReference type="SAM" id="SignalP"/>
    </source>
</evidence>
<keyword evidence="1" id="KW-0732">Signal</keyword>
<feature type="chain" id="PRO_5045760235" description="YD repeat-containing protein" evidence="1">
    <location>
        <begin position="24"/>
        <end position="283"/>
    </location>
</feature>
<dbReference type="EMBL" id="JAPDDR010000005">
    <property type="protein sequence ID" value="MCW1914284.1"/>
    <property type="molecule type" value="Genomic_DNA"/>
</dbReference>
<evidence type="ECO:0000313" key="2">
    <source>
        <dbReference type="EMBL" id="MCW1914284.1"/>
    </source>
</evidence>
<accession>A0ABT3G363</accession>
<name>A0ABT3G363_9BACT</name>
<feature type="signal peptide" evidence="1">
    <location>
        <begin position="1"/>
        <end position="23"/>
    </location>
</feature>
<organism evidence="2 3">
    <name type="scientific">Luteolibacter rhizosphaerae</name>
    <dbReference type="NCBI Taxonomy" id="2989719"/>
    <lineage>
        <taxon>Bacteria</taxon>
        <taxon>Pseudomonadati</taxon>
        <taxon>Verrucomicrobiota</taxon>
        <taxon>Verrucomicrobiia</taxon>
        <taxon>Verrucomicrobiales</taxon>
        <taxon>Verrucomicrobiaceae</taxon>
        <taxon>Luteolibacter</taxon>
    </lineage>
</organism>
<reference evidence="2" key="1">
    <citation type="submission" date="2022-10" db="EMBL/GenBank/DDBJ databases">
        <title>Luteolibacter sp. GHJ8, whole genome shotgun sequencing project.</title>
        <authorList>
            <person name="Zhao G."/>
            <person name="Shen L."/>
        </authorList>
    </citation>
    <scope>NUCLEOTIDE SEQUENCE</scope>
    <source>
        <strain evidence="2">GHJ8</strain>
    </source>
</reference>
<dbReference type="Proteomes" id="UP001165653">
    <property type="component" value="Unassembled WGS sequence"/>
</dbReference>
<comment type="caution">
    <text evidence="2">The sequence shown here is derived from an EMBL/GenBank/DDBJ whole genome shotgun (WGS) entry which is preliminary data.</text>
</comment>